<keyword evidence="2" id="KW-1185">Reference proteome</keyword>
<dbReference type="EMBL" id="SJOL01008450">
    <property type="protein sequence ID" value="TGZ60294.1"/>
    <property type="molecule type" value="Genomic_DNA"/>
</dbReference>
<sequence length="212" mass="24089">MSGDLSASSSSAEDISTNVSEFEEELVSDDLFLSYFNAFLRLPIFGQKLCYERLSGAFQPVQSTEMRTPEYGLSDQERENIIQWAKSERYVPFKRSDYFRELKLCRLLRCPTEFIPAGNELLAPKMFGDLFHSGNTSATRGLAGVSRQSSFAQDTESMEECSEMMEESDLTGGSGVLHGTFLEEQQSSDDLWIQEDEGPKRDHTYGKYFKIR</sequence>
<organism evidence="1 2">
    <name type="scientific">Opisthorchis felineus</name>
    <dbReference type="NCBI Taxonomy" id="147828"/>
    <lineage>
        <taxon>Eukaryota</taxon>
        <taxon>Metazoa</taxon>
        <taxon>Spiralia</taxon>
        <taxon>Lophotrochozoa</taxon>
        <taxon>Platyhelminthes</taxon>
        <taxon>Trematoda</taxon>
        <taxon>Digenea</taxon>
        <taxon>Opisthorchiida</taxon>
        <taxon>Opisthorchiata</taxon>
        <taxon>Opisthorchiidae</taxon>
        <taxon>Opisthorchis</taxon>
    </lineage>
</organism>
<evidence type="ECO:0000313" key="1">
    <source>
        <dbReference type="EMBL" id="TGZ60294.1"/>
    </source>
</evidence>
<dbReference type="STRING" id="147828.A0A4V3SDD1"/>
<proteinExistence type="predicted"/>
<dbReference type="OrthoDB" id="6156287at2759"/>
<evidence type="ECO:0000313" key="2">
    <source>
        <dbReference type="Proteomes" id="UP000308267"/>
    </source>
</evidence>
<name>A0A4V3SDD1_OPIFE</name>
<reference evidence="1 2" key="1">
    <citation type="journal article" date="2019" name="BMC Genomics">
        <title>New insights from Opisthorchis felineus genome: update on genomics of the epidemiologically important liver flukes.</title>
        <authorList>
            <person name="Ershov N.I."/>
            <person name="Mordvinov V.A."/>
            <person name="Prokhortchouk E.B."/>
            <person name="Pakharukova M.Y."/>
            <person name="Gunbin K.V."/>
            <person name="Ustyantsev K."/>
            <person name="Genaev M.A."/>
            <person name="Blinov A.G."/>
            <person name="Mazur A."/>
            <person name="Boulygina E."/>
            <person name="Tsygankova S."/>
            <person name="Khrameeva E."/>
            <person name="Chekanov N."/>
            <person name="Fan G."/>
            <person name="Xiao A."/>
            <person name="Zhang H."/>
            <person name="Xu X."/>
            <person name="Yang H."/>
            <person name="Solovyev V."/>
            <person name="Lee S.M."/>
            <person name="Liu X."/>
            <person name="Afonnikov D.A."/>
            <person name="Skryabin K.G."/>
        </authorList>
    </citation>
    <scope>NUCLEOTIDE SEQUENCE [LARGE SCALE GENOMIC DNA]</scope>
    <source>
        <strain evidence="1">AK-0245</strain>
        <tissue evidence="1">Whole organism</tissue>
    </source>
</reference>
<dbReference type="PANTHER" id="PTHR46583:SF2">
    <property type="entry name" value="RGS DOMAIN-CONTAINING PROTEIN"/>
    <property type="match status" value="1"/>
</dbReference>
<accession>A0A4V3SDD1</accession>
<comment type="caution">
    <text evidence="1">The sequence shown here is derived from an EMBL/GenBank/DDBJ whole genome shotgun (WGS) entry which is preliminary data.</text>
</comment>
<protein>
    <submittedName>
        <fullName evidence="1">Uncharacterized protein</fullName>
    </submittedName>
</protein>
<dbReference type="InterPro" id="IPR042651">
    <property type="entry name" value="Rgs22"/>
</dbReference>
<dbReference type="AlphaFoldDB" id="A0A4V3SDD1"/>
<dbReference type="GO" id="GO:0005737">
    <property type="term" value="C:cytoplasm"/>
    <property type="evidence" value="ECO:0007669"/>
    <property type="project" value="TreeGrafter"/>
</dbReference>
<dbReference type="PANTHER" id="PTHR46583">
    <property type="entry name" value="REGULATOR OF G-PROTEIN SIGNALING 22"/>
    <property type="match status" value="1"/>
</dbReference>
<gene>
    <name evidence="1" type="ORF">CRM22_008605</name>
</gene>
<dbReference type="Proteomes" id="UP000308267">
    <property type="component" value="Unassembled WGS sequence"/>
</dbReference>
<dbReference type="GO" id="GO:0005634">
    <property type="term" value="C:nucleus"/>
    <property type="evidence" value="ECO:0007669"/>
    <property type="project" value="TreeGrafter"/>
</dbReference>
<dbReference type="GO" id="GO:0001965">
    <property type="term" value="F:G-protein alpha-subunit binding"/>
    <property type="evidence" value="ECO:0007669"/>
    <property type="project" value="InterPro"/>
</dbReference>
<dbReference type="GO" id="GO:0009966">
    <property type="term" value="P:regulation of signal transduction"/>
    <property type="evidence" value="ECO:0007669"/>
    <property type="project" value="InterPro"/>
</dbReference>